<dbReference type="InterPro" id="IPR004971">
    <property type="entry name" value="mRNA_G-N7_MeTrfase_dom"/>
</dbReference>
<evidence type="ECO:0000256" key="1">
    <source>
        <dbReference type="ARBA" id="ARBA00003378"/>
    </source>
</evidence>
<evidence type="ECO:0000313" key="15">
    <source>
        <dbReference type="Proteomes" id="UP000008370"/>
    </source>
</evidence>
<dbReference type="FunCoup" id="K5W9K6">
    <property type="interactions" value="668"/>
</dbReference>
<accession>K5W9K6</accession>
<feature type="compositionally biased region" description="Low complexity" evidence="12">
    <location>
        <begin position="72"/>
        <end position="85"/>
    </location>
</feature>
<keyword evidence="3" id="KW-0489">Methyltransferase</keyword>
<keyword evidence="6" id="KW-0694">RNA-binding</keyword>
<evidence type="ECO:0000313" key="14">
    <source>
        <dbReference type="EMBL" id="EKM55865.1"/>
    </source>
</evidence>
<evidence type="ECO:0000256" key="5">
    <source>
        <dbReference type="ARBA" id="ARBA00022691"/>
    </source>
</evidence>
<organism evidence="14 15">
    <name type="scientific">Phanerochaete carnosa (strain HHB-10118-sp)</name>
    <name type="common">White-rot fungus</name>
    <name type="synonym">Peniophora carnosa</name>
    <dbReference type="NCBI Taxonomy" id="650164"/>
    <lineage>
        <taxon>Eukaryota</taxon>
        <taxon>Fungi</taxon>
        <taxon>Dikarya</taxon>
        <taxon>Basidiomycota</taxon>
        <taxon>Agaricomycotina</taxon>
        <taxon>Agaricomycetes</taxon>
        <taxon>Polyporales</taxon>
        <taxon>Phanerochaetaceae</taxon>
        <taxon>Phanerochaete</taxon>
    </lineage>
</organism>
<dbReference type="GO" id="GO:0004482">
    <property type="term" value="F:mRNA 5'-cap (guanine-N7-)-methyltransferase activity"/>
    <property type="evidence" value="ECO:0007669"/>
    <property type="project" value="UniProtKB-EC"/>
</dbReference>
<dbReference type="PANTHER" id="PTHR12189:SF2">
    <property type="entry name" value="MRNA CAP GUANINE-N7 METHYLTRANSFERASE"/>
    <property type="match status" value="1"/>
</dbReference>
<dbReference type="GeneID" id="18916658"/>
<evidence type="ECO:0000256" key="10">
    <source>
        <dbReference type="ARBA" id="ARBA00044712"/>
    </source>
</evidence>
<dbReference type="InterPro" id="IPR039753">
    <property type="entry name" value="RG7MT1"/>
</dbReference>
<evidence type="ECO:0000256" key="7">
    <source>
        <dbReference type="ARBA" id="ARBA00023042"/>
    </source>
</evidence>
<proteinExistence type="predicted"/>
<dbReference type="Pfam" id="PF03291">
    <property type="entry name" value="mRNA_G-N7_MeTrfase"/>
    <property type="match status" value="1"/>
</dbReference>
<feature type="compositionally biased region" description="Basic and acidic residues" evidence="12">
    <location>
        <begin position="358"/>
        <end position="372"/>
    </location>
</feature>
<feature type="compositionally biased region" description="Low complexity" evidence="12">
    <location>
        <begin position="235"/>
        <end position="262"/>
    </location>
</feature>
<evidence type="ECO:0000256" key="2">
    <source>
        <dbReference type="ARBA" id="ARBA00011926"/>
    </source>
</evidence>
<dbReference type="PROSITE" id="PS51562">
    <property type="entry name" value="RNA_CAP0_MT"/>
    <property type="match status" value="1"/>
</dbReference>
<comment type="function">
    <text evidence="1">Responsible for methylating the 5'-cap structure of mRNAs.</text>
</comment>
<comment type="catalytic activity">
    <reaction evidence="10">
        <text>a 5'-end (5'-triphosphoguanosine)-ribonucleoside in mRNA + S-adenosyl-L-methionine = a 5'-end (N(7)-methyl 5'-triphosphoguanosine)-ribonucleoside in mRNA + S-adenosyl-L-homocysteine</text>
        <dbReference type="Rhea" id="RHEA:67008"/>
        <dbReference type="Rhea" id="RHEA-COMP:17166"/>
        <dbReference type="Rhea" id="RHEA-COMP:17167"/>
        <dbReference type="ChEBI" id="CHEBI:57856"/>
        <dbReference type="ChEBI" id="CHEBI:59789"/>
        <dbReference type="ChEBI" id="CHEBI:156461"/>
        <dbReference type="ChEBI" id="CHEBI:167617"/>
        <dbReference type="EC" id="2.1.1.56"/>
    </reaction>
</comment>
<feature type="region of interest" description="Disordered" evidence="12">
    <location>
        <begin position="1"/>
        <end position="324"/>
    </location>
</feature>
<evidence type="ECO:0000256" key="4">
    <source>
        <dbReference type="ARBA" id="ARBA00022679"/>
    </source>
</evidence>
<dbReference type="InParanoid" id="K5W9K6"/>
<name>K5W9K6_PHACS</name>
<dbReference type="PANTHER" id="PTHR12189">
    <property type="entry name" value="MRNA GUANINE-7- METHYLTRANSFERASE"/>
    <property type="match status" value="1"/>
</dbReference>
<dbReference type="GO" id="GO:0005634">
    <property type="term" value="C:nucleus"/>
    <property type="evidence" value="ECO:0007669"/>
    <property type="project" value="TreeGrafter"/>
</dbReference>
<evidence type="ECO:0000256" key="6">
    <source>
        <dbReference type="ARBA" id="ARBA00022884"/>
    </source>
</evidence>
<feature type="compositionally biased region" description="Polar residues" evidence="12">
    <location>
        <begin position="151"/>
        <end position="179"/>
    </location>
</feature>
<evidence type="ECO:0000259" key="13">
    <source>
        <dbReference type="PROSITE" id="PS51562"/>
    </source>
</evidence>
<feature type="region of interest" description="Disordered" evidence="12">
    <location>
        <begin position="351"/>
        <end position="372"/>
    </location>
</feature>
<keyword evidence="7" id="KW-0507">mRNA processing</keyword>
<sequence length="700" mass="77031">MPAFDPVRDAVLNSPVTPAKPLPFRLDLPANNFANSSPGPSGSELANAAQSPLTRRATHLSMLLNDDPPQEPSSSSSQSLFTPTTPRGPTSFSHLLHPDEPSPTINEQLAHAAPLQRRRPSVVERDSGSRDAGGYFPAPPARSSLAFPSGQEPSPSPTMFGSDRTTSGSRPTTATPSDNEVSRERMPRRRSSGASDLFGGASAFTPTTSSPLALPGNVQEAHRSPSPPRSRESPIRPLAALPARAASPTTTASRPSTSGSAAMTRSESPNHRKRSDSRSYSSMPPPPQPSTPKSSPEEPKSATPPAFTNSRSSVPYAPRNRITPPASVLVPLSRDEIERYKNFTGGLGTQILKRKRKNSDAEKETDDRPVKRNRDVTIVAEHYNARPEVGLAQRRDSPIIGLKNFNNWVKSVLIISQAHPVVSKSDFTGTLFGSAGGGMRGPARGAGKVLEIGCGKGGDLIKWSKAKIKDFVGIDVASVSIDQARMRYAQLRPPKYTAYFTAADCYTQLLSDALPENVLPPVAAAFDVVSLQFCVHYAFENEDKVRTMLTNVTKWMKPGGRFIGTVPNEKWLMERLDGIPEDAKELEFGNSVYKVRFQDRNERPLYGHRYWFYLKDAVEDVPEYVVHWDNFVKLASEYDLDLIYEKEFHEVYADNEEHSEYGPMLQHMKVVDANGESQMDEDQWEAANIYIAFAFEKRVR</sequence>
<dbReference type="InterPro" id="IPR029063">
    <property type="entry name" value="SAM-dependent_MTases_sf"/>
</dbReference>
<dbReference type="EC" id="2.1.1.56" evidence="2"/>
<keyword evidence="15" id="KW-1185">Reference proteome</keyword>
<dbReference type="KEGG" id="pco:PHACADRAFT_256771"/>
<keyword evidence="5" id="KW-0949">S-adenosyl-L-methionine</keyword>
<dbReference type="OrthoDB" id="10248867at2759"/>
<dbReference type="CDD" id="cd02440">
    <property type="entry name" value="AdoMet_MTases"/>
    <property type="match status" value="1"/>
</dbReference>
<dbReference type="EMBL" id="JH930472">
    <property type="protein sequence ID" value="EKM55865.1"/>
    <property type="molecule type" value="Genomic_DNA"/>
</dbReference>
<dbReference type="RefSeq" id="XP_007396172.1">
    <property type="nucleotide sequence ID" value="XM_007396110.1"/>
</dbReference>
<dbReference type="AlphaFoldDB" id="K5W9K6"/>
<protein>
    <recommendedName>
        <fullName evidence="11">mRNA cap guanine-N(7) methyltransferase</fullName>
        <ecNumber evidence="2">2.1.1.56</ecNumber>
    </recommendedName>
    <alternativeName>
        <fullName evidence="8">mRNA (guanine-N(7))-methyltransferase</fullName>
    </alternativeName>
    <alternativeName>
        <fullName evidence="9">mRNA cap methyltransferase</fullName>
    </alternativeName>
</protein>
<keyword evidence="4" id="KW-0808">Transferase</keyword>
<evidence type="ECO:0000256" key="9">
    <source>
        <dbReference type="ARBA" id="ARBA00033387"/>
    </source>
</evidence>
<gene>
    <name evidence="14" type="ORF">PHACADRAFT_256771</name>
</gene>
<dbReference type="Gene3D" id="3.40.50.150">
    <property type="entry name" value="Vaccinia Virus protein VP39"/>
    <property type="match status" value="1"/>
</dbReference>
<dbReference type="Proteomes" id="UP000008370">
    <property type="component" value="Unassembled WGS sequence"/>
</dbReference>
<evidence type="ECO:0000256" key="8">
    <source>
        <dbReference type="ARBA" id="ARBA00032772"/>
    </source>
</evidence>
<evidence type="ECO:0000256" key="3">
    <source>
        <dbReference type="ARBA" id="ARBA00022603"/>
    </source>
</evidence>
<reference evidence="14 15" key="1">
    <citation type="journal article" date="2012" name="BMC Genomics">
        <title>Comparative genomics of the white-rot fungi, Phanerochaete carnosa and P. chrysosporium, to elucidate the genetic basis of the distinct wood types they colonize.</title>
        <authorList>
            <person name="Suzuki H."/>
            <person name="MacDonald J."/>
            <person name="Syed K."/>
            <person name="Salamov A."/>
            <person name="Hori C."/>
            <person name="Aerts A."/>
            <person name="Henrissat B."/>
            <person name="Wiebenga A."/>
            <person name="vanKuyk P.A."/>
            <person name="Barry K."/>
            <person name="Lindquist E."/>
            <person name="LaButti K."/>
            <person name="Lapidus A."/>
            <person name="Lucas S."/>
            <person name="Coutinho P."/>
            <person name="Gong Y."/>
            <person name="Samejima M."/>
            <person name="Mahadevan R."/>
            <person name="Abou-Zaid M."/>
            <person name="de Vries R.P."/>
            <person name="Igarashi K."/>
            <person name="Yadav J.S."/>
            <person name="Grigoriev I.V."/>
            <person name="Master E.R."/>
        </authorList>
    </citation>
    <scope>NUCLEOTIDE SEQUENCE [LARGE SCALE GENOMIC DNA]</scope>
    <source>
        <strain evidence="14 15">HHB-10118-sp</strain>
    </source>
</reference>
<evidence type="ECO:0000256" key="11">
    <source>
        <dbReference type="ARBA" id="ARBA00049739"/>
    </source>
</evidence>
<dbReference type="GO" id="GO:0003723">
    <property type="term" value="F:RNA binding"/>
    <property type="evidence" value="ECO:0007669"/>
    <property type="project" value="UniProtKB-KW"/>
</dbReference>
<dbReference type="HOGENOM" id="CLU_020346_4_0_1"/>
<keyword evidence="7" id="KW-0506">mRNA capping</keyword>
<feature type="domain" description="MRNA cap 0 methyltransferase" evidence="13">
    <location>
        <begin position="397"/>
        <end position="698"/>
    </location>
</feature>
<dbReference type="STRING" id="650164.K5W9K6"/>
<evidence type="ECO:0000256" key="12">
    <source>
        <dbReference type="SAM" id="MobiDB-lite"/>
    </source>
</evidence>
<dbReference type="SUPFAM" id="SSF53335">
    <property type="entry name" value="S-adenosyl-L-methionine-dependent methyltransferases"/>
    <property type="match status" value="1"/>
</dbReference>